<dbReference type="Gene3D" id="1.20.120.330">
    <property type="entry name" value="Nucleotidyltransferases domain 2"/>
    <property type="match status" value="1"/>
</dbReference>
<gene>
    <name evidence="2" type="ORF">J4215_03395</name>
</gene>
<dbReference type="SMART" id="SM00748">
    <property type="entry name" value="HEPN"/>
    <property type="match status" value="1"/>
</dbReference>
<dbReference type="InterPro" id="IPR007842">
    <property type="entry name" value="HEPN_dom"/>
</dbReference>
<evidence type="ECO:0000259" key="1">
    <source>
        <dbReference type="PROSITE" id="PS50910"/>
    </source>
</evidence>
<dbReference type="SUPFAM" id="SSF81593">
    <property type="entry name" value="Nucleotidyltransferase substrate binding subunit/domain"/>
    <property type="match status" value="1"/>
</dbReference>
<dbReference type="Proteomes" id="UP000675968">
    <property type="component" value="Unassembled WGS sequence"/>
</dbReference>
<accession>A0A8T4L493</accession>
<dbReference type="AlphaFoldDB" id="A0A8T4L493"/>
<comment type="caution">
    <text evidence="2">The sequence shown here is derived from an EMBL/GenBank/DDBJ whole genome shotgun (WGS) entry which is preliminary data.</text>
</comment>
<dbReference type="EMBL" id="JAGVWC010000010">
    <property type="protein sequence ID" value="MBS3061601.1"/>
    <property type="molecule type" value="Genomic_DNA"/>
</dbReference>
<dbReference type="PROSITE" id="PS50910">
    <property type="entry name" value="HEPN"/>
    <property type="match status" value="1"/>
</dbReference>
<proteinExistence type="predicted"/>
<sequence>MRREIEIWMEQAQIDLQAAESNYKTKYYYVCAFLCQQAVEKAMKAVFMFQKNQSPPNLHNLRELGELIGVPENLLSKARKLSRDFIISRYPDAAGDLPAKTYDEKITKEILMDAKELITWLEKKLE</sequence>
<dbReference type="Pfam" id="PF05168">
    <property type="entry name" value="HEPN"/>
    <property type="match status" value="1"/>
</dbReference>
<name>A0A8T4L493_9ARCH</name>
<feature type="domain" description="HEPN" evidence="1">
    <location>
        <begin position="9"/>
        <end position="117"/>
    </location>
</feature>
<reference evidence="2" key="2">
    <citation type="submission" date="2021-05" db="EMBL/GenBank/DDBJ databases">
        <title>Protein family content uncovers lineage relationships and bacterial pathway maintenance mechanisms in DPANN archaea.</title>
        <authorList>
            <person name="Castelle C.J."/>
            <person name="Meheust R."/>
            <person name="Jaffe A.L."/>
            <person name="Seitz K."/>
            <person name="Gong X."/>
            <person name="Baker B.J."/>
            <person name="Banfield J.F."/>
        </authorList>
    </citation>
    <scope>NUCLEOTIDE SEQUENCE</scope>
    <source>
        <strain evidence="2">RIFCSPLOWO2_01_FULL_AR10_48_17</strain>
    </source>
</reference>
<evidence type="ECO:0000313" key="3">
    <source>
        <dbReference type="Proteomes" id="UP000675968"/>
    </source>
</evidence>
<evidence type="ECO:0000313" key="2">
    <source>
        <dbReference type="EMBL" id="MBS3061601.1"/>
    </source>
</evidence>
<organism evidence="2 3">
    <name type="scientific">Candidatus Iainarchaeum sp</name>
    <dbReference type="NCBI Taxonomy" id="3101447"/>
    <lineage>
        <taxon>Archaea</taxon>
        <taxon>Candidatus Iainarchaeota</taxon>
        <taxon>Candidatus Iainarchaeia</taxon>
        <taxon>Candidatus Iainarchaeales</taxon>
        <taxon>Candidatus Iainarchaeaceae</taxon>
        <taxon>Candidatus Iainarchaeum</taxon>
    </lineage>
</organism>
<reference evidence="2" key="1">
    <citation type="submission" date="2021-03" db="EMBL/GenBank/DDBJ databases">
        <authorList>
            <person name="Jaffe A."/>
        </authorList>
    </citation>
    <scope>NUCLEOTIDE SEQUENCE</scope>
    <source>
        <strain evidence="2">RIFCSPLOWO2_01_FULL_AR10_48_17</strain>
    </source>
</reference>
<protein>
    <submittedName>
        <fullName evidence="2">HEPN domain-containing protein</fullName>
    </submittedName>
</protein>